<protein>
    <submittedName>
        <fullName evidence="3">Uncharacterized protein</fullName>
    </submittedName>
</protein>
<feature type="region of interest" description="Disordered" evidence="2">
    <location>
        <begin position="33"/>
        <end position="71"/>
    </location>
</feature>
<dbReference type="EMBL" id="CP050898">
    <property type="protein sequence ID" value="QIX20986.1"/>
    <property type="molecule type" value="Genomic_DNA"/>
</dbReference>
<name>A0A6H0ZJJ6_9HYPH</name>
<evidence type="ECO:0000313" key="3">
    <source>
        <dbReference type="EMBL" id="QIX20986.1"/>
    </source>
</evidence>
<feature type="compositionally biased region" description="Basic and acidic residues" evidence="2">
    <location>
        <begin position="56"/>
        <end position="71"/>
    </location>
</feature>
<accession>A0A6H0ZJJ6</accession>
<sequence>MSKEAASLDDRIADAFAGEQTSQTIAALLQEVQQTSADAEATSKAAEQRALNPRLRPADVDAARKEMEDANFRSKRMDAAAEQLSELLQAAKSKEAAAARAAEYEAAKEERDQLVKDLAAYEKHASAIVQLLDRLAKNRDRLQRANAGQSADTWLYSAQKIARDASFEFGVQHDSQLPNLIDGVRLPKFRKNDNSVHGFMWPPAAY</sequence>
<reference evidence="3 4" key="1">
    <citation type="submission" date="2020-04" db="EMBL/GenBank/DDBJ databases">
        <title>FDA dAtabase for Regulatory Grade micrObial Sequences (FDA-ARGOS): Supporting development and validation of Infectious Disease Dx tests.</title>
        <authorList>
            <person name="Sciortino C."/>
            <person name="Tallon L."/>
            <person name="Sadzewicz L."/>
            <person name="Vavikolanu K."/>
            <person name="Mehta A."/>
            <person name="Aluvathingal J."/>
            <person name="Nadendla S."/>
            <person name="Nandy P."/>
            <person name="Geyer C."/>
            <person name="Yan Y."/>
            <person name="Sichtig H."/>
        </authorList>
    </citation>
    <scope>NUCLEOTIDE SEQUENCE [LARGE SCALE GENOMIC DNA]</scope>
    <source>
        <strain evidence="3 4">FDAARGOS_633</strain>
    </source>
</reference>
<keyword evidence="1" id="KW-0175">Coiled coil</keyword>
<proteinExistence type="predicted"/>
<dbReference type="RefSeq" id="WP_177319144.1">
    <property type="nucleotide sequence ID" value="NZ_CP050898.1"/>
</dbReference>
<dbReference type="Proteomes" id="UP000500870">
    <property type="component" value="Chromosome 1"/>
</dbReference>
<organism evidence="3 4">
    <name type="scientific">Agrobacterium pusense</name>
    <dbReference type="NCBI Taxonomy" id="648995"/>
    <lineage>
        <taxon>Bacteria</taxon>
        <taxon>Pseudomonadati</taxon>
        <taxon>Pseudomonadota</taxon>
        <taxon>Alphaproteobacteria</taxon>
        <taxon>Hyphomicrobiales</taxon>
        <taxon>Rhizobiaceae</taxon>
        <taxon>Rhizobium/Agrobacterium group</taxon>
        <taxon>Agrobacterium</taxon>
    </lineage>
</organism>
<evidence type="ECO:0000313" key="4">
    <source>
        <dbReference type="Proteomes" id="UP000500870"/>
    </source>
</evidence>
<gene>
    <name evidence="3" type="ORF">FOB41_07500</name>
</gene>
<evidence type="ECO:0000256" key="1">
    <source>
        <dbReference type="SAM" id="Coils"/>
    </source>
</evidence>
<dbReference type="AlphaFoldDB" id="A0A6H0ZJJ6"/>
<evidence type="ECO:0000256" key="2">
    <source>
        <dbReference type="SAM" id="MobiDB-lite"/>
    </source>
</evidence>
<feature type="coiled-coil region" evidence="1">
    <location>
        <begin position="74"/>
        <end position="152"/>
    </location>
</feature>